<dbReference type="STRING" id="499555.BJL86_1069"/>
<name>A0A173LK63_9ACTN</name>
<gene>
    <name evidence="2" type="ORF">BJL86_1069</name>
</gene>
<keyword evidence="3" id="KW-1185">Reference proteome</keyword>
<dbReference type="SUPFAM" id="SSF54593">
    <property type="entry name" value="Glyoxalase/Bleomycin resistance protein/Dihydroxybiphenyl dioxygenase"/>
    <property type="match status" value="1"/>
</dbReference>
<evidence type="ECO:0000313" key="2">
    <source>
        <dbReference type="EMBL" id="ANI91861.1"/>
    </source>
</evidence>
<dbReference type="InterPro" id="IPR037523">
    <property type="entry name" value="VOC_core"/>
</dbReference>
<dbReference type="InterPro" id="IPR004360">
    <property type="entry name" value="Glyas_Fos-R_dOase_dom"/>
</dbReference>
<sequence>MVLTPASFWGFGHDGCMDLRRAVPILTVADVAAAVAEYESLLGLDVLMNLGWIATLGTAAPGGGAGMPQFSVLTRDISAPVNPDLSLEVDDVDAAFAHARAAGAEIVHPLRDEDWGVRRFFVRTHDGHVVNVLSHRE</sequence>
<proteinExistence type="predicted"/>
<dbReference type="PROSITE" id="PS51819">
    <property type="entry name" value="VOC"/>
    <property type="match status" value="1"/>
</dbReference>
<dbReference type="Pfam" id="PF00903">
    <property type="entry name" value="Glyoxalase"/>
    <property type="match status" value="1"/>
</dbReference>
<organism evidence="2 3">
    <name type="scientific">Dietzia timorensis</name>
    <dbReference type="NCBI Taxonomy" id="499555"/>
    <lineage>
        <taxon>Bacteria</taxon>
        <taxon>Bacillati</taxon>
        <taxon>Actinomycetota</taxon>
        <taxon>Actinomycetes</taxon>
        <taxon>Mycobacteriales</taxon>
        <taxon>Dietziaceae</taxon>
        <taxon>Dietzia</taxon>
    </lineage>
</organism>
<dbReference type="Proteomes" id="UP000186104">
    <property type="component" value="Chromosome"/>
</dbReference>
<dbReference type="AlphaFoldDB" id="A0A173LK63"/>
<dbReference type="EMBL" id="CP015961">
    <property type="protein sequence ID" value="ANI91861.1"/>
    <property type="molecule type" value="Genomic_DNA"/>
</dbReference>
<evidence type="ECO:0000313" key="3">
    <source>
        <dbReference type="Proteomes" id="UP000186104"/>
    </source>
</evidence>
<reference evidence="2 3" key="1">
    <citation type="submission" date="2016-06" db="EMBL/GenBank/DDBJ databases">
        <title>Complete genome sequence of a saline-alkali tolerant type strain Dietzia timorensis ID05-A0528T.</title>
        <authorList>
            <person name="Wu X."/>
        </authorList>
    </citation>
    <scope>NUCLEOTIDE SEQUENCE [LARGE SCALE GENOMIC DNA]</scope>
    <source>
        <strain evidence="2 3">ID05-A0528</strain>
    </source>
</reference>
<evidence type="ECO:0000259" key="1">
    <source>
        <dbReference type="PROSITE" id="PS51819"/>
    </source>
</evidence>
<dbReference type="InterPro" id="IPR029068">
    <property type="entry name" value="Glyas_Bleomycin-R_OHBP_Dase"/>
</dbReference>
<feature type="domain" description="VOC" evidence="1">
    <location>
        <begin position="20"/>
        <end position="135"/>
    </location>
</feature>
<dbReference type="Gene3D" id="3.10.180.10">
    <property type="entry name" value="2,3-Dihydroxybiphenyl 1,2-Dioxygenase, domain 1"/>
    <property type="match status" value="1"/>
</dbReference>
<dbReference type="KEGG" id="dtm:BJL86_1069"/>
<accession>A0A173LK63</accession>
<protein>
    <recommendedName>
        <fullName evidence="1">VOC domain-containing protein</fullName>
    </recommendedName>
</protein>